<organism evidence="12 13">
    <name type="scientific">Cylicocyclus nassatus</name>
    <name type="common">Nematode worm</name>
    <dbReference type="NCBI Taxonomy" id="53992"/>
    <lineage>
        <taxon>Eukaryota</taxon>
        <taxon>Metazoa</taxon>
        <taxon>Ecdysozoa</taxon>
        <taxon>Nematoda</taxon>
        <taxon>Chromadorea</taxon>
        <taxon>Rhabditida</taxon>
        <taxon>Rhabditina</taxon>
        <taxon>Rhabditomorpha</taxon>
        <taxon>Strongyloidea</taxon>
        <taxon>Strongylidae</taxon>
        <taxon>Cylicocyclus</taxon>
    </lineage>
</organism>
<dbReference type="InterPro" id="IPR017452">
    <property type="entry name" value="GPCR_Rhodpsn_7TM"/>
</dbReference>
<dbReference type="GO" id="GO:0042923">
    <property type="term" value="F:neuropeptide binding"/>
    <property type="evidence" value="ECO:0007669"/>
    <property type="project" value="TreeGrafter"/>
</dbReference>
<name>A0AA36GHR9_CYLNA</name>
<evidence type="ECO:0000256" key="8">
    <source>
        <dbReference type="ARBA" id="ARBA00023224"/>
    </source>
</evidence>
<sequence>MTELTCVYFTDQVKDPSLEPPIVIGFSILYSIEFMLGVIGNIGVIVFTTRNSKLQTVQNMFILNLALADLIVCLFSLPITPITSINKNWYFGEQMCHSLPWIQGASVFVAAFSLTLIAIDRYMMVVAPHRKRINPSQARFVMICLWLIAVLITFPYSWYMALVEYEGLCGKFCTEAWPNERIRRAYTVFVLVAQFVVPFVIMFYCYTRIFRDLRKRTREKLRQMNERSLVLAASMPVLSAMNRKMNTSNIHVLEQCQRKCILLQRTRKNTVVLVLVMLFFFISWFPHNVASMALEFSDGGVFIQNDTDYSYLASLISHSAAMISTMSNPVLYGLLNRGFMSQVRNGWVFSMRRKRSEVGFSGIFL</sequence>
<dbReference type="PROSITE" id="PS00237">
    <property type="entry name" value="G_PROTEIN_RECEP_F1_1"/>
    <property type="match status" value="1"/>
</dbReference>
<dbReference type="GO" id="GO:0043005">
    <property type="term" value="C:neuron projection"/>
    <property type="evidence" value="ECO:0007669"/>
    <property type="project" value="TreeGrafter"/>
</dbReference>
<dbReference type="Proteomes" id="UP001176961">
    <property type="component" value="Unassembled WGS sequence"/>
</dbReference>
<evidence type="ECO:0000256" key="6">
    <source>
        <dbReference type="ARBA" id="ARBA00023136"/>
    </source>
</evidence>
<dbReference type="EMBL" id="CATQJL010000001">
    <property type="protein sequence ID" value="CAJ0591923.1"/>
    <property type="molecule type" value="Genomic_DNA"/>
</dbReference>
<keyword evidence="4 10" id="KW-1133">Transmembrane helix</keyword>
<dbReference type="PRINTS" id="PR01012">
    <property type="entry name" value="NRPEPTIDEYR"/>
</dbReference>
<dbReference type="InterPro" id="IPR000276">
    <property type="entry name" value="GPCR_Rhodpsn"/>
</dbReference>
<proteinExistence type="inferred from homology"/>
<feature type="transmembrane region" description="Helical" evidence="10">
    <location>
        <begin position="60"/>
        <end position="79"/>
    </location>
</feature>
<dbReference type="PRINTS" id="PR00237">
    <property type="entry name" value="GPCRRHODOPSN"/>
</dbReference>
<keyword evidence="3 9" id="KW-0812">Transmembrane</keyword>
<evidence type="ECO:0000256" key="1">
    <source>
        <dbReference type="ARBA" id="ARBA00004141"/>
    </source>
</evidence>
<dbReference type="AlphaFoldDB" id="A0AA36GHR9"/>
<dbReference type="InterPro" id="IPR000611">
    <property type="entry name" value="NPY_rcpt"/>
</dbReference>
<feature type="transmembrane region" description="Helical" evidence="10">
    <location>
        <begin position="185"/>
        <end position="206"/>
    </location>
</feature>
<dbReference type="CDD" id="cd15203">
    <property type="entry name" value="7tmA_NPYR-like"/>
    <property type="match status" value="1"/>
</dbReference>
<evidence type="ECO:0000313" key="13">
    <source>
        <dbReference type="Proteomes" id="UP001176961"/>
    </source>
</evidence>
<keyword evidence="7 9" id="KW-0675">Receptor</keyword>
<keyword evidence="13" id="KW-1185">Reference proteome</keyword>
<feature type="transmembrane region" description="Helical" evidence="10">
    <location>
        <begin position="140"/>
        <end position="158"/>
    </location>
</feature>
<dbReference type="PANTHER" id="PTHR24235">
    <property type="entry name" value="NEUROPEPTIDE Y RECEPTOR"/>
    <property type="match status" value="1"/>
</dbReference>
<dbReference type="GO" id="GO:0005886">
    <property type="term" value="C:plasma membrane"/>
    <property type="evidence" value="ECO:0007669"/>
    <property type="project" value="TreeGrafter"/>
</dbReference>
<dbReference type="SUPFAM" id="SSF81321">
    <property type="entry name" value="Family A G protein-coupled receptor-like"/>
    <property type="match status" value="1"/>
</dbReference>
<keyword evidence="8 9" id="KW-0807">Transducer</keyword>
<dbReference type="Pfam" id="PF00001">
    <property type="entry name" value="7tm_1"/>
    <property type="match status" value="1"/>
</dbReference>
<feature type="domain" description="G-protein coupled receptors family 1 profile" evidence="11">
    <location>
        <begin position="40"/>
        <end position="332"/>
    </location>
</feature>
<keyword evidence="6 10" id="KW-0472">Membrane</keyword>
<accession>A0AA36GHR9</accession>
<evidence type="ECO:0000256" key="4">
    <source>
        <dbReference type="ARBA" id="ARBA00022989"/>
    </source>
</evidence>
<feature type="transmembrane region" description="Helical" evidence="10">
    <location>
        <begin position="271"/>
        <end position="289"/>
    </location>
</feature>
<feature type="transmembrane region" description="Helical" evidence="10">
    <location>
        <begin position="99"/>
        <end position="119"/>
    </location>
</feature>
<dbReference type="PANTHER" id="PTHR24235:SF27">
    <property type="entry name" value="NEUROPEPTIDE RECEPTOR NPR-1"/>
    <property type="match status" value="1"/>
</dbReference>
<dbReference type="Gene3D" id="1.20.1070.10">
    <property type="entry name" value="Rhodopsin 7-helix transmembrane proteins"/>
    <property type="match status" value="1"/>
</dbReference>
<evidence type="ECO:0000259" key="11">
    <source>
        <dbReference type="PROSITE" id="PS50262"/>
    </source>
</evidence>
<gene>
    <name evidence="12" type="ORF">CYNAS_LOCUS3906</name>
</gene>
<evidence type="ECO:0000256" key="5">
    <source>
        <dbReference type="ARBA" id="ARBA00023040"/>
    </source>
</evidence>
<comment type="similarity">
    <text evidence="2 9">Belongs to the G-protein coupled receptor 1 family.</text>
</comment>
<evidence type="ECO:0000256" key="7">
    <source>
        <dbReference type="ARBA" id="ARBA00023170"/>
    </source>
</evidence>
<dbReference type="GO" id="GO:0004983">
    <property type="term" value="F:neuropeptide Y receptor activity"/>
    <property type="evidence" value="ECO:0007669"/>
    <property type="project" value="InterPro"/>
</dbReference>
<comment type="caution">
    <text evidence="12">The sequence shown here is derived from an EMBL/GenBank/DDBJ whole genome shotgun (WGS) entry which is preliminary data.</text>
</comment>
<evidence type="ECO:0000256" key="10">
    <source>
        <dbReference type="SAM" id="Phobius"/>
    </source>
</evidence>
<evidence type="ECO:0000256" key="3">
    <source>
        <dbReference type="ARBA" id="ARBA00022692"/>
    </source>
</evidence>
<evidence type="ECO:0000256" key="9">
    <source>
        <dbReference type="RuleBase" id="RU000688"/>
    </source>
</evidence>
<evidence type="ECO:0000313" key="12">
    <source>
        <dbReference type="EMBL" id="CAJ0591923.1"/>
    </source>
</evidence>
<feature type="transmembrane region" description="Helical" evidence="10">
    <location>
        <begin position="309"/>
        <end position="335"/>
    </location>
</feature>
<comment type="subcellular location">
    <subcellularLocation>
        <location evidence="1">Membrane</location>
        <topology evidence="1">Multi-pass membrane protein</topology>
    </subcellularLocation>
</comment>
<protein>
    <recommendedName>
        <fullName evidence="11">G-protein coupled receptors family 1 profile domain-containing protein</fullName>
    </recommendedName>
</protein>
<dbReference type="PROSITE" id="PS50262">
    <property type="entry name" value="G_PROTEIN_RECEP_F1_2"/>
    <property type="match status" value="1"/>
</dbReference>
<feature type="transmembrane region" description="Helical" evidence="10">
    <location>
        <begin position="22"/>
        <end position="48"/>
    </location>
</feature>
<evidence type="ECO:0000256" key="2">
    <source>
        <dbReference type="ARBA" id="ARBA00010663"/>
    </source>
</evidence>
<keyword evidence="5 9" id="KW-0297">G-protein coupled receptor</keyword>
<reference evidence="12" key="1">
    <citation type="submission" date="2023-07" db="EMBL/GenBank/DDBJ databases">
        <authorList>
            <consortium name="CYATHOMIX"/>
        </authorList>
    </citation>
    <scope>NUCLEOTIDE SEQUENCE</scope>
    <source>
        <strain evidence="12">N/A</strain>
    </source>
</reference>